<keyword evidence="1" id="KW-0732">Signal</keyword>
<feature type="chain" id="PRO_5041957935" evidence="1">
    <location>
        <begin position="29"/>
        <end position="203"/>
    </location>
</feature>
<gene>
    <name evidence="2" type="ORF">Salat_0884400</name>
</gene>
<evidence type="ECO:0000313" key="3">
    <source>
        <dbReference type="Proteomes" id="UP001293254"/>
    </source>
</evidence>
<keyword evidence="3" id="KW-1185">Reference proteome</keyword>
<dbReference type="AlphaFoldDB" id="A0AAE2CQX8"/>
<reference evidence="2" key="2">
    <citation type="journal article" date="2024" name="Plant">
        <title>Genomic evolution and insights into agronomic trait innovations of Sesamum species.</title>
        <authorList>
            <person name="Miao H."/>
            <person name="Wang L."/>
            <person name="Qu L."/>
            <person name="Liu H."/>
            <person name="Sun Y."/>
            <person name="Le M."/>
            <person name="Wang Q."/>
            <person name="Wei S."/>
            <person name="Zheng Y."/>
            <person name="Lin W."/>
            <person name="Duan Y."/>
            <person name="Cao H."/>
            <person name="Xiong S."/>
            <person name="Wang X."/>
            <person name="Wei L."/>
            <person name="Li C."/>
            <person name="Ma Q."/>
            <person name="Ju M."/>
            <person name="Zhao R."/>
            <person name="Li G."/>
            <person name="Mu C."/>
            <person name="Tian Q."/>
            <person name="Mei H."/>
            <person name="Zhang T."/>
            <person name="Gao T."/>
            <person name="Zhang H."/>
        </authorList>
    </citation>
    <scope>NUCLEOTIDE SEQUENCE</scope>
    <source>
        <strain evidence="2">3651</strain>
    </source>
</reference>
<protein>
    <submittedName>
        <fullName evidence="2">Uncharacterized protein</fullName>
    </submittedName>
</protein>
<name>A0AAE2CQX8_9LAMI</name>
<evidence type="ECO:0000313" key="2">
    <source>
        <dbReference type="EMBL" id="KAK4431223.1"/>
    </source>
</evidence>
<dbReference type="Proteomes" id="UP001293254">
    <property type="component" value="Unassembled WGS sequence"/>
</dbReference>
<feature type="signal peptide" evidence="1">
    <location>
        <begin position="1"/>
        <end position="28"/>
    </location>
</feature>
<comment type="caution">
    <text evidence="2">The sequence shown here is derived from an EMBL/GenBank/DDBJ whole genome shotgun (WGS) entry which is preliminary data.</text>
</comment>
<proteinExistence type="predicted"/>
<organism evidence="2 3">
    <name type="scientific">Sesamum alatum</name>
    <dbReference type="NCBI Taxonomy" id="300844"/>
    <lineage>
        <taxon>Eukaryota</taxon>
        <taxon>Viridiplantae</taxon>
        <taxon>Streptophyta</taxon>
        <taxon>Embryophyta</taxon>
        <taxon>Tracheophyta</taxon>
        <taxon>Spermatophyta</taxon>
        <taxon>Magnoliopsida</taxon>
        <taxon>eudicotyledons</taxon>
        <taxon>Gunneridae</taxon>
        <taxon>Pentapetalae</taxon>
        <taxon>asterids</taxon>
        <taxon>lamiids</taxon>
        <taxon>Lamiales</taxon>
        <taxon>Pedaliaceae</taxon>
        <taxon>Sesamum</taxon>
    </lineage>
</organism>
<evidence type="ECO:0000256" key="1">
    <source>
        <dbReference type="SAM" id="SignalP"/>
    </source>
</evidence>
<accession>A0AAE2CQX8</accession>
<reference evidence="2" key="1">
    <citation type="submission" date="2020-06" db="EMBL/GenBank/DDBJ databases">
        <authorList>
            <person name="Li T."/>
            <person name="Hu X."/>
            <person name="Zhang T."/>
            <person name="Song X."/>
            <person name="Zhang H."/>
            <person name="Dai N."/>
            <person name="Sheng W."/>
            <person name="Hou X."/>
            <person name="Wei L."/>
        </authorList>
    </citation>
    <scope>NUCLEOTIDE SEQUENCE</scope>
    <source>
        <strain evidence="2">3651</strain>
        <tissue evidence="2">Leaf</tissue>
    </source>
</reference>
<sequence>MGGDVPGYIGTQVSTIVLLSIFKLLCSGNGTFPVTHGCLTPSIFKLIADPRTLSGNTRVAELISSHRCWKKEVLEKEFLPIDVKCIQSIRPLSETPFSNEIVLHFKLTGQFTGSTGVEERLGIRAAHCALGLEDISHVRIPCTFARLVWALLGLPASALPMHGLWSRCNLLILEGNQFQAHEVVVMARRVLSSMSSVMLDDPG</sequence>
<dbReference type="EMBL" id="JACGWO010000003">
    <property type="protein sequence ID" value="KAK4431223.1"/>
    <property type="molecule type" value="Genomic_DNA"/>
</dbReference>